<keyword evidence="6 10" id="KW-0812">Transmembrane</keyword>
<evidence type="ECO:0000256" key="7">
    <source>
        <dbReference type="ARBA" id="ARBA00022989"/>
    </source>
</evidence>
<feature type="transmembrane region" description="Helical" evidence="10">
    <location>
        <begin position="377"/>
        <end position="403"/>
    </location>
</feature>
<accession>A0A0N5B0S1</accession>
<evidence type="ECO:0000313" key="14">
    <source>
        <dbReference type="WBParaSite" id="SMUV_0001087301-mRNA-1"/>
    </source>
</evidence>
<evidence type="ECO:0000256" key="4">
    <source>
        <dbReference type="ARBA" id="ARBA00022473"/>
    </source>
</evidence>
<dbReference type="GO" id="GO:0000139">
    <property type="term" value="C:Golgi membrane"/>
    <property type="evidence" value="ECO:0007669"/>
    <property type="project" value="UniProtKB-SubCell"/>
</dbReference>
<dbReference type="InterPro" id="IPR047843">
    <property type="entry name" value="WLS-like_TM"/>
</dbReference>
<feature type="transmembrane region" description="Helical" evidence="10">
    <location>
        <begin position="469"/>
        <end position="490"/>
    </location>
</feature>
<dbReference type="AlphaFoldDB" id="A0A0N5B0S1"/>
<dbReference type="Pfam" id="PF06664">
    <property type="entry name" value="WLS-like_TM"/>
    <property type="match status" value="1"/>
</dbReference>
<keyword evidence="5" id="KW-0879">Wnt signaling pathway</keyword>
<evidence type="ECO:0000259" key="11">
    <source>
        <dbReference type="Pfam" id="PF06664"/>
    </source>
</evidence>
<name>A0A0N5B0S1_9BILA</name>
<dbReference type="GO" id="GO:0006886">
    <property type="term" value="P:intracellular protein transport"/>
    <property type="evidence" value="ECO:0007669"/>
    <property type="project" value="TreeGrafter"/>
</dbReference>
<dbReference type="WBParaSite" id="SMUV_0001087301-mRNA-1">
    <property type="protein sequence ID" value="SMUV_0001087301-mRNA-1"/>
    <property type="gene ID" value="SMUV_0001087301"/>
</dbReference>
<organism evidence="13 14">
    <name type="scientific">Syphacia muris</name>
    <dbReference type="NCBI Taxonomy" id="451379"/>
    <lineage>
        <taxon>Eukaryota</taxon>
        <taxon>Metazoa</taxon>
        <taxon>Ecdysozoa</taxon>
        <taxon>Nematoda</taxon>
        <taxon>Chromadorea</taxon>
        <taxon>Rhabditida</taxon>
        <taxon>Spirurina</taxon>
        <taxon>Oxyuridomorpha</taxon>
        <taxon>Oxyuroidea</taxon>
        <taxon>Oxyuridae</taxon>
        <taxon>Syphacia</taxon>
    </lineage>
</organism>
<evidence type="ECO:0000256" key="1">
    <source>
        <dbReference type="ARBA" id="ARBA00004337"/>
    </source>
</evidence>
<evidence type="ECO:0000256" key="6">
    <source>
        <dbReference type="ARBA" id="ARBA00022692"/>
    </source>
</evidence>
<dbReference type="Proteomes" id="UP000046393">
    <property type="component" value="Unplaced"/>
</dbReference>
<dbReference type="GO" id="GO:0061355">
    <property type="term" value="P:Wnt protein secretion"/>
    <property type="evidence" value="ECO:0007669"/>
    <property type="project" value="TreeGrafter"/>
</dbReference>
<evidence type="ECO:0000256" key="9">
    <source>
        <dbReference type="ARBA" id="ARBA00023136"/>
    </source>
</evidence>
<dbReference type="GO" id="GO:0010008">
    <property type="term" value="C:endosome membrane"/>
    <property type="evidence" value="ECO:0007669"/>
    <property type="project" value="UniProtKB-SubCell"/>
</dbReference>
<feature type="transmembrane region" description="Helical" evidence="10">
    <location>
        <begin position="332"/>
        <end position="351"/>
    </location>
</feature>
<feature type="transmembrane region" description="Helical" evidence="10">
    <location>
        <begin position="429"/>
        <end position="449"/>
    </location>
</feature>
<feature type="transmembrane region" description="Helical" evidence="10">
    <location>
        <begin position="228"/>
        <end position="249"/>
    </location>
</feature>
<keyword evidence="13" id="KW-1185">Reference proteome</keyword>
<reference evidence="14" key="1">
    <citation type="submission" date="2017-02" db="UniProtKB">
        <authorList>
            <consortium name="WormBaseParasite"/>
        </authorList>
    </citation>
    <scope>IDENTIFICATION</scope>
</reference>
<dbReference type="InterPro" id="IPR053936">
    <property type="entry name" value="WLS_GOLD"/>
</dbReference>
<dbReference type="Pfam" id="PF21883">
    <property type="entry name" value="WLS_GOLD"/>
    <property type="match status" value="1"/>
</dbReference>
<dbReference type="GO" id="GO:0017147">
    <property type="term" value="F:Wnt-protein binding"/>
    <property type="evidence" value="ECO:0007669"/>
    <property type="project" value="InterPro"/>
</dbReference>
<sequence length="505" mass="58500">MIVFNFLAPKPSSSMKFDMSTCNDSNLGSDRHKWFYIRPEFTFNLLIKSGCNHIESFKNARDAKEIVFVAQMPHHRVGVQLEYSRWFQFLLGLLDIRTLYGSHSQMPEEIVILLDVRLGYRTHKDPENVWHELAAANTTRTLRCKAPELLTCQQLLQKQEGHTYDCDTLDLFELGSNPYPFYLLNIRLPVDREACRRSANPAKLPNCALAEIDLLTLIEIHQNGGFTAIWLGMKTFIFPFVLAMLIWYWRRISALPRFPYLVEKAIFVLGLSLAILDFPMEWLSLWFKIPFLLFVTDIKQGLFYAVLFGFWLVFAGEHLIDDTSRNNLTAYWRNLSSVLVASLCFLIYDIAERGMQLADPFFNIWSSENGTTLAYTMIYTASFATVVYFGFLFYKVILVWMTVKRKRAAQLYRTSETRRLKVESIIYRFKFLMCFTLVCAAFTIVSYLLKQHGEGQIHGDDYSESILTNSTSAFFTGTFGMWNIYVLLLLSMYAPSYKRYGASIG</sequence>
<dbReference type="PANTHER" id="PTHR13449:SF2">
    <property type="entry name" value="PROTEIN WNTLESS HOMOLOG"/>
    <property type="match status" value="1"/>
</dbReference>
<evidence type="ECO:0000313" key="13">
    <source>
        <dbReference type="Proteomes" id="UP000046393"/>
    </source>
</evidence>
<protein>
    <submittedName>
        <fullName evidence="14">Protein wntless</fullName>
    </submittedName>
</protein>
<dbReference type="GO" id="GO:0016055">
    <property type="term" value="P:Wnt signaling pathway"/>
    <property type="evidence" value="ECO:0007669"/>
    <property type="project" value="UniProtKB-KW"/>
</dbReference>
<evidence type="ECO:0000256" key="3">
    <source>
        <dbReference type="ARBA" id="ARBA00008148"/>
    </source>
</evidence>
<feature type="transmembrane region" description="Helical" evidence="10">
    <location>
        <begin position="302"/>
        <end position="320"/>
    </location>
</feature>
<feature type="transmembrane region" description="Helical" evidence="10">
    <location>
        <begin position="261"/>
        <end position="282"/>
    </location>
</feature>
<keyword evidence="9 10" id="KW-0472">Membrane</keyword>
<evidence type="ECO:0000256" key="5">
    <source>
        <dbReference type="ARBA" id="ARBA00022687"/>
    </source>
</evidence>
<dbReference type="STRING" id="451379.A0A0N5B0S1"/>
<proteinExistence type="inferred from homology"/>
<keyword evidence="4" id="KW-0217">Developmental protein</keyword>
<feature type="domain" description="Wntless-like transmembrane" evidence="11">
    <location>
        <begin position="223"/>
        <end position="496"/>
    </location>
</feature>
<keyword evidence="7 10" id="KW-1133">Transmembrane helix</keyword>
<dbReference type="PANTHER" id="PTHR13449">
    <property type="entry name" value="INTEGRAL MEMBRANE PROTEIN GPR177"/>
    <property type="match status" value="1"/>
</dbReference>
<feature type="domain" description="Wntless GOLD" evidence="12">
    <location>
        <begin position="21"/>
        <end position="222"/>
    </location>
</feature>
<evidence type="ECO:0000259" key="12">
    <source>
        <dbReference type="Pfam" id="PF21883"/>
    </source>
</evidence>
<evidence type="ECO:0000256" key="8">
    <source>
        <dbReference type="ARBA" id="ARBA00023034"/>
    </source>
</evidence>
<comment type="similarity">
    <text evidence="3">Belongs to the wntless family.</text>
</comment>
<evidence type="ECO:0000256" key="2">
    <source>
        <dbReference type="ARBA" id="ARBA00004653"/>
    </source>
</evidence>
<dbReference type="InterPro" id="IPR009551">
    <property type="entry name" value="Wntless"/>
</dbReference>
<comment type="subcellular location">
    <subcellularLocation>
        <location evidence="1">Endosome membrane</location>
        <topology evidence="1">Multi-pass membrane protein</topology>
    </subcellularLocation>
    <subcellularLocation>
        <location evidence="2">Golgi apparatus membrane</location>
        <topology evidence="2">Multi-pass membrane protein</topology>
    </subcellularLocation>
</comment>
<keyword evidence="8" id="KW-0333">Golgi apparatus</keyword>
<evidence type="ECO:0000256" key="10">
    <source>
        <dbReference type="SAM" id="Phobius"/>
    </source>
</evidence>